<gene>
    <name evidence="1" type="ORF">KI387_037551</name>
</gene>
<protein>
    <submittedName>
        <fullName evidence="1">Uncharacterized protein</fullName>
    </submittedName>
</protein>
<accession>A0AA38FT75</accession>
<keyword evidence="2" id="KW-1185">Reference proteome</keyword>
<evidence type="ECO:0000313" key="2">
    <source>
        <dbReference type="Proteomes" id="UP000824469"/>
    </source>
</evidence>
<reference evidence="1 2" key="1">
    <citation type="journal article" date="2021" name="Nat. Plants">
        <title>The Taxus genome provides insights into paclitaxel biosynthesis.</title>
        <authorList>
            <person name="Xiong X."/>
            <person name="Gou J."/>
            <person name="Liao Q."/>
            <person name="Li Y."/>
            <person name="Zhou Q."/>
            <person name="Bi G."/>
            <person name="Li C."/>
            <person name="Du R."/>
            <person name="Wang X."/>
            <person name="Sun T."/>
            <person name="Guo L."/>
            <person name="Liang H."/>
            <person name="Lu P."/>
            <person name="Wu Y."/>
            <person name="Zhang Z."/>
            <person name="Ro D.K."/>
            <person name="Shang Y."/>
            <person name="Huang S."/>
            <person name="Yan J."/>
        </authorList>
    </citation>
    <scope>NUCLEOTIDE SEQUENCE [LARGE SCALE GENOMIC DNA]</scope>
    <source>
        <strain evidence="1">Ta-2019</strain>
    </source>
</reference>
<feature type="non-terminal residue" evidence="1">
    <location>
        <position position="73"/>
    </location>
</feature>
<feature type="non-terminal residue" evidence="1">
    <location>
        <position position="1"/>
    </location>
</feature>
<organism evidence="1 2">
    <name type="scientific">Taxus chinensis</name>
    <name type="common">Chinese yew</name>
    <name type="synonym">Taxus wallichiana var. chinensis</name>
    <dbReference type="NCBI Taxonomy" id="29808"/>
    <lineage>
        <taxon>Eukaryota</taxon>
        <taxon>Viridiplantae</taxon>
        <taxon>Streptophyta</taxon>
        <taxon>Embryophyta</taxon>
        <taxon>Tracheophyta</taxon>
        <taxon>Spermatophyta</taxon>
        <taxon>Pinopsida</taxon>
        <taxon>Pinidae</taxon>
        <taxon>Conifers II</taxon>
        <taxon>Cupressales</taxon>
        <taxon>Taxaceae</taxon>
        <taxon>Taxus</taxon>
    </lineage>
</organism>
<name>A0AA38FT75_TAXCH</name>
<dbReference type="EMBL" id="JAHRHJ020000007">
    <property type="protein sequence ID" value="KAH9309640.1"/>
    <property type="molecule type" value="Genomic_DNA"/>
</dbReference>
<dbReference type="Proteomes" id="UP000824469">
    <property type="component" value="Unassembled WGS sequence"/>
</dbReference>
<proteinExistence type="predicted"/>
<comment type="caution">
    <text evidence="1">The sequence shown here is derived from an EMBL/GenBank/DDBJ whole genome shotgun (WGS) entry which is preliminary data.</text>
</comment>
<sequence>KSLTMFRGKFFSADLETLVFLKPFLPPSLGCMRRSWVAFVLLLGFTTSSRAPLGSSRAAFSLLLCLVFILMSW</sequence>
<evidence type="ECO:0000313" key="1">
    <source>
        <dbReference type="EMBL" id="KAH9309640.1"/>
    </source>
</evidence>
<dbReference type="AlphaFoldDB" id="A0AA38FT75"/>